<evidence type="ECO:0000256" key="2">
    <source>
        <dbReference type="ARBA" id="ARBA00022692"/>
    </source>
</evidence>
<dbReference type="Proteomes" id="UP000274756">
    <property type="component" value="Unassembled WGS sequence"/>
</dbReference>
<dbReference type="InterPro" id="IPR026673">
    <property type="entry name" value="SPEC3/Stum"/>
</dbReference>
<dbReference type="GO" id="GO:0016020">
    <property type="term" value="C:membrane"/>
    <property type="evidence" value="ECO:0007669"/>
    <property type="project" value="UniProtKB-SubCell"/>
</dbReference>
<dbReference type="WBParaSite" id="DME_0000903301-mRNA-1">
    <property type="protein sequence ID" value="DME_0000903301-mRNA-1"/>
    <property type="gene ID" value="DME_0000903301"/>
</dbReference>
<feature type="transmembrane region" description="Helical" evidence="5">
    <location>
        <begin position="20"/>
        <end position="49"/>
    </location>
</feature>
<dbReference type="OrthoDB" id="361532at2759"/>
<dbReference type="GO" id="GO:0071683">
    <property type="term" value="C:sensory dendrite"/>
    <property type="evidence" value="ECO:0007669"/>
    <property type="project" value="TreeGrafter"/>
</dbReference>
<evidence type="ECO:0000313" key="9">
    <source>
        <dbReference type="WBParaSite" id="DME_0000903301-mRNA-1"/>
    </source>
</evidence>
<evidence type="ECO:0000256" key="3">
    <source>
        <dbReference type="ARBA" id="ARBA00022989"/>
    </source>
</evidence>
<keyword evidence="4 5" id="KW-0472">Membrane</keyword>
<dbReference type="Proteomes" id="UP000038040">
    <property type="component" value="Unplaced"/>
</dbReference>
<gene>
    <name evidence="6" type="ORF">DME_LOCUS2823</name>
</gene>
<dbReference type="Pfam" id="PF15795">
    <property type="entry name" value="Spec3"/>
    <property type="match status" value="1"/>
</dbReference>
<keyword evidence="8" id="KW-1185">Reference proteome</keyword>
<keyword evidence="2 5" id="KW-0812">Transmembrane</keyword>
<evidence type="ECO:0000313" key="7">
    <source>
        <dbReference type="Proteomes" id="UP000038040"/>
    </source>
</evidence>
<feature type="transmembrane region" description="Helical" evidence="5">
    <location>
        <begin position="84"/>
        <end position="101"/>
    </location>
</feature>
<dbReference type="EMBL" id="UYYG01000082">
    <property type="protein sequence ID" value="VDN52850.1"/>
    <property type="molecule type" value="Genomic_DNA"/>
</dbReference>
<dbReference type="PANTHER" id="PTHR21676:SF7">
    <property type="entry name" value="PROTEIN SPEC3"/>
    <property type="match status" value="1"/>
</dbReference>
<dbReference type="AlphaFoldDB" id="A0A0N4UMG0"/>
<dbReference type="GO" id="GO:0050954">
    <property type="term" value="P:sensory perception of mechanical stimulus"/>
    <property type="evidence" value="ECO:0007669"/>
    <property type="project" value="TreeGrafter"/>
</dbReference>
<evidence type="ECO:0000256" key="1">
    <source>
        <dbReference type="ARBA" id="ARBA00004141"/>
    </source>
</evidence>
<dbReference type="PANTHER" id="PTHR21676">
    <property type="entry name" value="PROTEIN STUM"/>
    <property type="match status" value="1"/>
</dbReference>
<dbReference type="GO" id="GO:0019230">
    <property type="term" value="P:proprioception"/>
    <property type="evidence" value="ECO:0007669"/>
    <property type="project" value="TreeGrafter"/>
</dbReference>
<comment type="subcellular location">
    <subcellularLocation>
        <location evidence="1">Membrane</location>
        <topology evidence="1">Multi-pass membrane protein</topology>
    </subcellularLocation>
</comment>
<evidence type="ECO:0000313" key="8">
    <source>
        <dbReference type="Proteomes" id="UP000274756"/>
    </source>
</evidence>
<sequence length="147" mass="16595">MHLPTDDISLLHSAIPFLPVPAAILCFFLNFFVAGLGTVVSGCLALCMGQTRVNYREAQKLMTLLINSIVGVCQFFTITFMFVGWFWSIAWGGTMIIYAGMQYRDAVRRRRKEAIAMAALEALTRDSILHRRDVRTLVQEQMDKAES</sequence>
<evidence type="ECO:0000256" key="5">
    <source>
        <dbReference type="SAM" id="Phobius"/>
    </source>
</evidence>
<evidence type="ECO:0000256" key="4">
    <source>
        <dbReference type="ARBA" id="ARBA00023136"/>
    </source>
</evidence>
<name>A0A0N4UMG0_DRAME</name>
<protein>
    <submittedName>
        <fullName evidence="9">Protein SPEC3</fullName>
    </submittedName>
</protein>
<accession>A0A0N4UMG0</accession>
<organism evidence="7 9">
    <name type="scientific">Dracunculus medinensis</name>
    <name type="common">Guinea worm</name>
    <dbReference type="NCBI Taxonomy" id="318479"/>
    <lineage>
        <taxon>Eukaryota</taxon>
        <taxon>Metazoa</taxon>
        <taxon>Ecdysozoa</taxon>
        <taxon>Nematoda</taxon>
        <taxon>Chromadorea</taxon>
        <taxon>Rhabditida</taxon>
        <taxon>Spirurina</taxon>
        <taxon>Dracunculoidea</taxon>
        <taxon>Dracunculidae</taxon>
        <taxon>Dracunculus</taxon>
    </lineage>
</organism>
<dbReference type="GO" id="GO:0042330">
    <property type="term" value="P:taxis"/>
    <property type="evidence" value="ECO:0007669"/>
    <property type="project" value="TreeGrafter"/>
</dbReference>
<reference evidence="9" key="1">
    <citation type="submission" date="2017-02" db="UniProtKB">
        <authorList>
            <consortium name="WormBaseParasite"/>
        </authorList>
    </citation>
    <scope>IDENTIFICATION</scope>
</reference>
<reference evidence="6 8" key="2">
    <citation type="submission" date="2018-11" db="EMBL/GenBank/DDBJ databases">
        <authorList>
            <consortium name="Pathogen Informatics"/>
        </authorList>
    </citation>
    <scope>NUCLEOTIDE SEQUENCE [LARGE SCALE GENOMIC DNA]</scope>
</reference>
<evidence type="ECO:0000313" key="6">
    <source>
        <dbReference type="EMBL" id="VDN52850.1"/>
    </source>
</evidence>
<keyword evidence="3 5" id="KW-1133">Transmembrane helix</keyword>
<proteinExistence type="predicted"/>
<feature type="transmembrane region" description="Helical" evidence="5">
    <location>
        <begin position="61"/>
        <end position="78"/>
    </location>
</feature>